<protein>
    <recommendedName>
        <fullName evidence="1">SnoaL-like domain-containing protein</fullName>
    </recommendedName>
</protein>
<organism evidence="2 3">
    <name type="scientific">Fusarium avenaceum</name>
    <dbReference type="NCBI Taxonomy" id="40199"/>
    <lineage>
        <taxon>Eukaryota</taxon>
        <taxon>Fungi</taxon>
        <taxon>Dikarya</taxon>
        <taxon>Ascomycota</taxon>
        <taxon>Pezizomycotina</taxon>
        <taxon>Sordariomycetes</taxon>
        <taxon>Hypocreomycetidae</taxon>
        <taxon>Hypocreales</taxon>
        <taxon>Nectriaceae</taxon>
        <taxon>Fusarium</taxon>
        <taxon>Fusarium tricinctum species complex</taxon>
    </lineage>
</organism>
<gene>
    <name evidence="2" type="ORF">KAF25_005950</name>
</gene>
<accession>A0A9P7KLG5</accession>
<dbReference type="InterPro" id="IPR037401">
    <property type="entry name" value="SnoaL-like"/>
</dbReference>
<feature type="domain" description="SnoaL-like" evidence="1">
    <location>
        <begin position="6"/>
        <end position="138"/>
    </location>
</feature>
<dbReference type="Proteomes" id="UP000782241">
    <property type="component" value="Unassembled WGS sequence"/>
</dbReference>
<proteinExistence type="predicted"/>
<evidence type="ECO:0000259" key="1">
    <source>
        <dbReference type="Pfam" id="PF13577"/>
    </source>
</evidence>
<keyword evidence="3" id="KW-1185">Reference proteome</keyword>
<dbReference type="Pfam" id="PF13577">
    <property type="entry name" value="SnoaL_4"/>
    <property type="match status" value="1"/>
</dbReference>
<dbReference type="SUPFAM" id="SSF54427">
    <property type="entry name" value="NTF2-like"/>
    <property type="match status" value="1"/>
</dbReference>
<evidence type="ECO:0000313" key="2">
    <source>
        <dbReference type="EMBL" id="KAG5657386.1"/>
    </source>
</evidence>
<dbReference type="AlphaFoldDB" id="A0A9P7KLG5"/>
<dbReference type="InterPro" id="IPR032710">
    <property type="entry name" value="NTF2-like_dom_sf"/>
</dbReference>
<name>A0A9P7KLG5_9HYPO</name>
<dbReference type="EMBL" id="JAGPUO010000017">
    <property type="protein sequence ID" value="KAG5657386.1"/>
    <property type="molecule type" value="Genomic_DNA"/>
</dbReference>
<evidence type="ECO:0000313" key="3">
    <source>
        <dbReference type="Proteomes" id="UP000782241"/>
    </source>
</evidence>
<reference evidence="2" key="1">
    <citation type="submission" date="2021-04" db="EMBL/GenBank/DDBJ databases">
        <title>Draft genome of Fusarium avenaceum strain F156N33, isolated from an atmospheric sample in Virginia.</title>
        <authorList>
            <person name="Yang S."/>
            <person name="Vinatzer B.A."/>
            <person name="Coleman J."/>
        </authorList>
    </citation>
    <scope>NUCLEOTIDE SEQUENCE</scope>
    <source>
        <strain evidence="2">F156N33</strain>
    </source>
</reference>
<sequence length="150" mass="17289">MSVSPEDAAIIQRKKAKYCRYADTQQWHRFDEIMLPDATCVFRDRDGDIITKSGVQCSWSSREEWAAFFRNENKDIQAVHLVGPAEMEQISADEVKSIWAVIYHAGTKEAEGGMHGTGGGHYHEIWKKVGDDWFMKSLEMERLYWKVLSS</sequence>
<dbReference type="Gene3D" id="3.10.450.50">
    <property type="match status" value="1"/>
</dbReference>
<comment type="caution">
    <text evidence="2">The sequence shown here is derived from an EMBL/GenBank/DDBJ whole genome shotgun (WGS) entry which is preliminary data.</text>
</comment>